<dbReference type="EMBL" id="BBNS01000009">
    <property type="protein sequence ID" value="GAL70946.1"/>
    <property type="molecule type" value="Genomic_DNA"/>
</dbReference>
<dbReference type="GO" id="GO:0009423">
    <property type="term" value="P:chorismate biosynthetic process"/>
    <property type="evidence" value="ECO:0007669"/>
    <property type="project" value="UniProtKB-UniPathway"/>
</dbReference>
<evidence type="ECO:0000256" key="1">
    <source>
        <dbReference type="ARBA" id="ARBA00001914"/>
    </source>
</evidence>
<proteinExistence type="inferred from homology"/>
<evidence type="ECO:0000256" key="6">
    <source>
        <dbReference type="ARBA" id="ARBA00023141"/>
    </source>
</evidence>
<organism evidence="8 9">
    <name type="scientific">Jejuia pallidilutea</name>
    <dbReference type="NCBI Taxonomy" id="504487"/>
    <lineage>
        <taxon>Bacteria</taxon>
        <taxon>Pseudomonadati</taxon>
        <taxon>Bacteroidota</taxon>
        <taxon>Flavobacteriia</taxon>
        <taxon>Flavobacteriales</taxon>
        <taxon>Flavobacteriaceae</taxon>
        <taxon>Jejuia</taxon>
    </lineage>
</organism>
<reference evidence="8 9" key="1">
    <citation type="journal article" date="2014" name="Genome Announc.">
        <title>Draft Genome Sequence of Marine Flavobacterium Jejuia pallidilutea Strain 11shimoA1 and Pigmentation Mutants.</title>
        <authorList>
            <person name="Takatani N."/>
            <person name="Nakanishi M."/>
            <person name="Meirelles P."/>
            <person name="Mino S."/>
            <person name="Suda W."/>
            <person name="Oshima K."/>
            <person name="Hattori M."/>
            <person name="Ohkuma M."/>
            <person name="Hosokawa M."/>
            <person name="Miyashita K."/>
            <person name="Thompson F.L."/>
            <person name="Niwa A."/>
            <person name="Sawabe T."/>
            <person name="Sawabe T."/>
        </authorList>
    </citation>
    <scope>NUCLEOTIDE SEQUENCE [LARGE SCALE GENOMIC DNA]</scope>
    <source>
        <strain evidence="9">JCM19302</strain>
    </source>
</reference>
<accession>A0A090W1Z0</accession>
<dbReference type="InterPro" id="IPR000453">
    <property type="entry name" value="Chorismate_synth"/>
</dbReference>
<comment type="similarity">
    <text evidence="3">Belongs to the chorismate synthase family.</text>
</comment>
<dbReference type="UniPathway" id="UPA00053">
    <property type="reaction ID" value="UER00090"/>
</dbReference>
<keyword evidence="7 8" id="KW-0456">Lyase</keyword>
<comment type="pathway">
    <text evidence="2">Metabolic intermediate biosynthesis; chorismate biosynthesis; chorismate from D-erythrose 4-phosphate and phosphoenolpyruvate: step 7/7.</text>
</comment>
<evidence type="ECO:0000256" key="5">
    <source>
        <dbReference type="ARBA" id="ARBA00022605"/>
    </source>
</evidence>
<dbReference type="GO" id="GO:0005829">
    <property type="term" value="C:cytosol"/>
    <property type="evidence" value="ECO:0007669"/>
    <property type="project" value="TreeGrafter"/>
</dbReference>
<keyword evidence="6" id="KW-0057">Aromatic amino acid biosynthesis</keyword>
<dbReference type="GO" id="GO:0008652">
    <property type="term" value="P:amino acid biosynthetic process"/>
    <property type="evidence" value="ECO:0007669"/>
    <property type="project" value="UniProtKB-KW"/>
</dbReference>
<name>A0A090W1Z0_9FLAO</name>
<dbReference type="GO" id="GO:0010181">
    <property type="term" value="F:FMN binding"/>
    <property type="evidence" value="ECO:0007669"/>
    <property type="project" value="TreeGrafter"/>
</dbReference>
<comment type="cofactor">
    <cofactor evidence="1">
        <name>FMNH2</name>
        <dbReference type="ChEBI" id="CHEBI:57618"/>
    </cofactor>
</comment>
<evidence type="ECO:0000313" key="9">
    <source>
        <dbReference type="Proteomes" id="UP000029646"/>
    </source>
</evidence>
<evidence type="ECO:0000256" key="7">
    <source>
        <dbReference type="ARBA" id="ARBA00023239"/>
    </source>
</evidence>
<protein>
    <recommendedName>
        <fullName evidence="4">chorismate synthase</fullName>
        <ecNumber evidence="4">4.2.3.5</ecNumber>
    </recommendedName>
</protein>
<sequence length="55" mass="5828">MAGNSFGRLFNLTTYGESHGPALGGVIDGCPSGITLDLDEIQNELNRRKPGNLPL</sequence>
<dbReference type="Gene3D" id="3.60.150.10">
    <property type="entry name" value="Chorismate synthase AroC"/>
    <property type="match status" value="1"/>
</dbReference>
<dbReference type="GO" id="GO:0009073">
    <property type="term" value="P:aromatic amino acid family biosynthetic process"/>
    <property type="evidence" value="ECO:0007669"/>
    <property type="project" value="UniProtKB-KW"/>
</dbReference>
<comment type="caution">
    <text evidence="8">The sequence shown here is derived from an EMBL/GenBank/DDBJ whole genome shotgun (WGS) entry which is preliminary data.</text>
</comment>
<evidence type="ECO:0000313" key="8">
    <source>
        <dbReference type="EMBL" id="GAL70946.1"/>
    </source>
</evidence>
<dbReference type="Proteomes" id="UP000029646">
    <property type="component" value="Unassembled WGS sequence"/>
</dbReference>
<evidence type="ECO:0000256" key="2">
    <source>
        <dbReference type="ARBA" id="ARBA00005044"/>
    </source>
</evidence>
<evidence type="ECO:0000256" key="4">
    <source>
        <dbReference type="ARBA" id="ARBA00013036"/>
    </source>
</evidence>
<keyword evidence="5" id="KW-0028">Amino-acid biosynthesis</keyword>
<gene>
    <name evidence="8" type="ORF">JCM19302_2901</name>
</gene>
<dbReference type="EC" id="4.2.3.5" evidence="4"/>
<dbReference type="PANTHER" id="PTHR21085">
    <property type="entry name" value="CHORISMATE SYNTHASE"/>
    <property type="match status" value="1"/>
</dbReference>
<dbReference type="SUPFAM" id="SSF103263">
    <property type="entry name" value="Chorismate synthase, AroC"/>
    <property type="match status" value="1"/>
</dbReference>
<dbReference type="PROSITE" id="PS00787">
    <property type="entry name" value="CHORISMATE_SYNTHASE_1"/>
    <property type="match status" value="1"/>
</dbReference>
<dbReference type="PANTHER" id="PTHR21085:SF0">
    <property type="entry name" value="CHORISMATE SYNTHASE"/>
    <property type="match status" value="1"/>
</dbReference>
<evidence type="ECO:0000256" key="3">
    <source>
        <dbReference type="ARBA" id="ARBA00008014"/>
    </source>
</evidence>
<dbReference type="InterPro" id="IPR035904">
    <property type="entry name" value="Chorismate_synth_AroC_sf"/>
</dbReference>
<dbReference type="GO" id="GO:0004107">
    <property type="term" value="F:chorismate synthase activity"/>
    <property type="evidence" value="ECO:0007669"/>
    <property type="project" value="UniProtKB-EC"/>
</dbReference>
<dbReference type="InterPro" id="IPR020541">
    <property type="entry name" value="Chorismate_synthase_CS"/>
</dbReference>
<dbReference type="AlphaFoldDB" id="A0A090W1Z0"/>
<dbReference type="Pfam" id="PF01264">
    <property type="entry name" value="Chorismate_synt"/>
    <property type="match status" value="1"/>
</dbReference>